<accession>A0A8J3NTP7</accession>
<dbReference type="Pfam" id="PF08327">
    <property type="entry name" value="AHSA1"/>
    <property type="match status" value="1"/>
</dbReference>
<reference evidence="3 4" key="1">
    <citation type="submission" date="2021-01" db="EMBL/GenBank/DDBJ databases">
        <title>Whole genome shotgun sequence of Catellatospora chokoriensis NBRC 107358.</title>
        <authorList>
            <person name="Komaki H."/>
            <person name="Tamura T."/>
        </authorList>
    </citation>
    <scope>NUCLEOTIDE SEQUENCE [LARGE SCALE GENOMIC DNA]</scope>
    <source>
        <strain evidence="3 4">NBRC 107358</strain>
    </source>
</reference>
<organism evidence="3 4">
    <name type="scientific">Catellatospora chokoriensis</name>
    <dbReference type="NCBI Taxonomy" id="310353"/>
    <lineage>
        <taxon>Bacteria</taxon>
        <taxon>Bacillati</taxon>
        <taxon>Actinomycetota</taxon>
        <taxon>Actinomycetes</taxon>
        <taxon>Micromonosporales</taxon>
        <taxon>Micromonosporaceae</taxon>
        <taxon>Catellatospora</taxon>
    </lineage>
</organism>
<gene>
    <name evidence="3" type="ORF">Cch02nite_56590</name>
</gene>
<evidence type="ECO:0000256" key="1">
    <source>
        <dbReference type="ARBA" id="ARBA00006817"/>
    </source>
</evidence>
<dbReference type="EMBL" id="BONG01000042">
    <property type="protein sequence ID" value="GIF92215.1"/>
    <property type="molecule type" value="Genomic_DNA"/>
</dbReference>
<dbReference type="CDD" id="cd07814">
    <property type="entry name" value="SRPBCC_CalC_Aha1-like"/>
    <property type="match status" value="1"/>
</dbReference>
<evidence type="ECO:0000259" key="2">
    <source>
        <dbReference type="Pfam" id="PF08327"/>
    </source>
</evidence>
<dbReference type="Proteomes" id="UP000619293">
    <property type="component" value="Unassembled WGS sequence"/>
</dbReference>
<dbReference type="AlphaFoldDB" id="A0A8J3NTP7"/>
<dbReference type="RefSeq" id="WP_191837289.1">
    <property type="nucleotide sequence ID" value="NZ_BAAALB010000001.1"/>
</dbReference>
<dbReference type="InterPro" id="IPR023393">
    <property type="entry name" value="START-like_dom_sf"/>
</dbReference>
<dbReference type="InterPro" id="IPR013538">
    <property type="entry name" value="ASHA1/2-like_C"/>
</dbReference>
<protein>
    <recommendedName>
        <fullName evidence="2">Activator of Hsp90 ATPase homologue 1/2-like C-terminal domain-containing protein</fullName>
    </recommendedName>
</protein>
<feature type="domain" description="Activator of Hsp90 ATPase homologue 1/2-like C-terminal" evidence="2">
    <location>
        <begin position="15"/>
        <end position="132"/>
    </location>
</feature>
<comment type="caution">
    <text evidence="3">The sequence shown here is derived from an EMBL/GenBank/DDBJ whole genome shotgun (WGS) entry which is preliminary data.</text>
</comment>
<sequence length="134" mass="14911">MTEPGVIRCDQFLSHPPARVWQALTDPELHAKWWAAGDVRPVVGHRFTLDMGSWGEQPCEVLAVEPEKLLSYSFATGSLDNIITFRLEPEGTGTRLFFEQAGLDLDSPLGRTAFEGMSRGWPGLLRRIESVLAT</sequence>
<name>A0A8J3NTP7_9ACTN</name>
<dbReference type="SUPFAM" id="SSF55961">
    <property type="entry name" value="Bet v1-like"/>
    <property type="match status" value="1"/>
</dbReference>
<keyword evidence="4" id="KW-1185">Reference proteome</keyword>
<evidence type="ECO:0000313" key="3">
    <source>
        <dbReference type="EMBL" id="GIF92215.1"/>
    </source>
</evidence>
<evidence type="ECO:0000313" key="4">
    <source>
        <dbReference type="Proteomes" id="UP000619293"/>
    </source>
</evidence>
<proteinExistence type="inferred from homology"/>
<comment type="similarity">
    <text evidence="1">Belongs to the AHA1 family.</text>
</comment>
<dbReference type="Gene3D" id="3.30.530.20">
    <property type="match status" value="1"/>
</dbReference>